<reference evidence="13 14" key="1">
    <citation type="journal article" date="2018" name="BMC Genomics">
        <title>Genomic evidence for intraspecific hybridization in a clonal and extremely halotolerant yeast.</title>
        <authorList>
            <person name="Gostincar C."/>
            <person name="Stajich J.E."/>
            <person name="Zupancic J."/>
            <person name="Zalar P."/>
            <person name="Gunde-Cimerman N."/>
        </authorList>
    </citation>
    <scope>NUCLEOTIDE SEQUENCE [LARGE SCALE GENOMIC DNA]</scope>
    <source>
        <strain evidence="13 14">EXF-6654</strain>
    </source>
</reference>
<sequence>MIPVGGGVLGRIMNVTGDPIDERGPIKHEKKLPIHNNPPEFVDQSTAAEILITGIKVVDLLAPYARGGKIGLFGGAGVGKTVFIQELINNIAKAHGGFSVFCGVGERTREGNDLYHEMQETGVIQLEGESKVALVFGQMNEPPGARARVALTGNAFSLTVAEYFRDIEGQDVLLFIDNIFRFTQAGSEVSALLGRIPSAVGYQPTLAVDMGGMQERITTTNKGSITS</sequence>
<dbReference type="PANTHER" id="PTHR15184:SF71">
    <property type="entry name" value="ATP SYNTHASE SUBUNIT BETA, MITOCHONDRIAL"/>
    <property type="match status" value="1"/>
</dbReference>
<name>A0A3M6W9J8_HORWE</name>
<keyword evidence="5" id="KW-0067">ATP-binding</keyword>
<evidence type="ECO:0000259" key="12">
    <source>
        <dbReference type="Pfam" id="PF00006"/>
    </source>
</evidence>
<evidence type="ECO:0000313" key="13">
    <source>
        <dbReference type="EMBL" id="RMX75148.1"/>
    </source>
</evidence>
<dbReference type="InterPro" id="IPR027417">
    <property type="entry name" value="P-loop_NTPase"/>
</dbReference>
<dbReference type="GO" id="GO:0005739">
    <property type="term" value="C:mitochondrion"/>
    <property type="evidence" value="ECO:0007669"/>
    <property type="project" value="GOC"/>
</dbReference>
<keyword evidence="3" id="KW-0813">Transport</keyword>
<dbReference type="PANTHER" id="PTHR15184">
    <property type="entry name" value="ATP SYNTHASE"/>
    <property type="match status" value="1"/>
</dbReference>
<keyword evidence="7" id="KW-0406">Ion transport</keyword>
<dbReference type="InterPro" id="IPR000194">
    <property type="entry name" value="ATPase_F1/V1/A1_a/bsu_nucl-bd"/>
</dbReference>
<keyword evidence="10" id="KW-0066">ATP synthesis</keyword>
<dbReference type="InterPro" id="IPR050053">
    <property type="entry name" value="ATPase_alpha/beta_chains"/>
</dbReference>
<evidence type="ECO:0000256" key="1">
    <source>
        <dbReference type="ARBA" id="ARBA00004370"/>
    </source>
</evidence>
<evidence type="ECO:0000256" key="7">
    <source>
        <dbReference type="ARBA" id="ARBA00023065"/>
    </source>
</evidence>
<evidence type="ECO:0000256" key="5">
    <source>
        <dbReference type="ARBA" id="ARBA00022840"/>
    </source>
</evidence>
<dbReference type="SUPFAM" id="SSF52540">
    <property type="entry name" value="P-loop containing nucleoside triphosphate hydrolases"/>
    <property type="match status" value="1"/>
</dbReference>
<dbReference type="EMBL" id="QWIK01004144">
    <property type="protein sequence ID" value="RMX75148.1"/>
    <property type="molecule type" value="Genomic_DNA"/>
</dbReference>
<keyword evidence="6" id="KW-1278">Translocase</keyword>
<dbReference type="Pfam" id="PF00006">
    <property type="entry name" value="ATP-synt_ab"/>
    <property type="match status" value="1"/>
</dbReference>
<evidence type="ECO:0000256" key="11">
    <source>
        <dbReference type="ARBA" id="ARBA00048383"/>
    </source>
</evidence>
<dbReference type="AlphaFoldDB" id="A0A3M6W9J8"/>
<feature type="domain" description="ATPase F1/V1/A1 complex alpha/beta subunit nucleotide-binding" evidence="12">
    <location>
        <begin position="54"/>
        <end position="227"/>
    </location>
</feature>
<dbReference type="GO" id="GO:0005524">
    <property type="term" value="F:ATP binding"/>
    <property type="evidence" value="ECO:0007669"/>
    <property type="project" value="UniProtKB-KW"/>
</dbReference>
<protein>
    <recommendedName>
        <fullName evidence="12">ATPase F1/V1/A1 complex alpha/beta subunit nucleotide-binding domain-containing protein</fullName>
    </recommendedName>
</protein>
<keyword evidence="4" id="KW-0547">Nucleotide-binding</keyword>
<evidence type="ECO:0000313" key="14">
    <source>
        <dbReference type="Proteomes" id="UP000282582"/>
    </source>
</evidence>
<evidence type="ECO:0000256" key="3">
    <source>
        <dbReference type="ARBA" id="ARBA00022448"/>
    </source>
</evidence>
<feature type="non-terminal residue" evidence="13">
    <location>
        <position position="227"/>
    </location>
</feature>
<dbReference type="GO" id="GO:0042776">
    <property type="term" value="P:proton motive force-driven mitochondrial ATP synthesis"/>
    <property type="evidence" value="ECO:0007669"/>
    <property type="project" value="TreeGrafter"/>
</dbReference>
<dbReference type="CDD" id="cd01133">
    <property type="entry name" value="F1-ATPase_beta_CD"/>
    <property type="match status" value="1"/>
</dbReference>
<dbReference type="Proteomes" id="UP000282582">
    <property type="component" value="Unassembled WGS sequence"/>
</dbReference>
<evidence type="ECO:0000256" key="9">
    <source>
        <dbReference type="ARBA" id="ARBA00023196"/>
    </source>
</evidence>
<dbReference type="GO" id="GO:0045259">
    <property type="term" value="C:proton-transporting ATP synthase complex"/>
    <property type="evidence" value="ECO:0007669"/>
    <property type="project" value="UniProtKB-KW"/>
</dbReference>
<accession>A0A3M6W9J8</accession>
<comment type="similarity">
    <text evidence="2">Belongs to the ATPase alpha/beta chains family.</text>
</comment>
<keyword evidence="8" id="KW-0472">Membrane</keyword>
<dbReference type="Gene3D" id="3.40.50.12240">
    <property type="match status" value="1"/>
</dbReference>
<keyword evidence="9" id="KW-0139">CF(1)</keyword>
<evidence type="ECO:0000256" key="4">
    <source>
        <dbReference type="ARBA" id="ARBA00022741"/>
    </source>
</evidence>
<organism evidence="13 14">
    <name type="scientific">Hortaea werneckii</name>
    <name type="common">Black yeast</name>
    <name type="synonym">Cladosporium werneckii</name>
    <dbReference type="NCBI Taxonomy" id="91943"/>
    <lineage>
        <taxon>Eukaryota</taxon>
        <taxon>Fungi</taxon>
        <taxon>Dikarya</taxon>
        <taxon>Ascomycota</taxon>
        <taxon>Pezizomycotina</taxon>
        <taxon>Dothideomycetes</taxon>
        <taxon>Dothideomycetidae</taxon>
        <taxon>Mycosphaerellales</taxon>
        <taxon>Teratosphaeriaceae</taxon>
        <taxon>Hortaea</taxon>
    </lineage>
</organism>
<gene>
    <name evidence="13" type="ORF">D0868_16860</name>
</gene>
<proteinExistence type="inferred from homology"/>
<evidence type="ECO:0000256" key="2">
    <source>
        <dbReference type="ARBA" id="ARBA00008936"/>
    </source>
</evidence>
<evidence type="ECO:0000256" key="8">
    <source>
        <dbReference type="ARBA" id="ARBA00023136"/>
    </source>
</evidence>
<evidence type="ECO:0000256" key="6">
    <source>
        <dbReference type="ARBA" id="ARBA00022967"/>
    </source>
</evidence>
<evidence type="ECO:0000256" key="10">
    <source>
        <dbReference type="ARBA" id="ARBA00023310"/>
    </source>
</evidence>
<comment type="catalytic activity">
    <reaction evidence="11">
        <text>ATP + H2O + 4 H(+)(in) = ADP + phosphate + 5 H(+)(out)</text>
        <dbReference type="Rhea" id="RHEA:57720"/>
        <dbReference type="ChEBI" id="CHEBI:15377"/>
        <dbReference type="ChEBI" id="CHEBI:15378"/>
        <dbReference type="ChEBI" id="CHEBI:30616"/>
        <dbReference type="ChEBI" id="CHEBI:43474"/>
        <dbReference type="ChEBI" id="CHEBI:456216"/>
        <dbReference type="EC" id="7.1.2.2"/>
    </reaction>
</comment>
<comment type="subcellular location">
    <subcellularLocation>
        <location evidence="1">Membrane</location>
    </subcellularLocation>
</comment>
<comment type="caution">
    <text evidence="13">The sequence shown here is derived from an EMBL/GenBank/DDBJ whole genome shotgun (WGS) entry which is preliminary data.</text>
</comment>
<dbReference type="GO" id="GO:0046933">
    <property type="term" value="F:proton-transporting ATP synthase activity, rotational mechanism"/>
    <property type="evidence" value="ECO:0007669"/>
    <property type="project" value="TreeGrafter"/>
</dbReference>